<dbReference type="EMBL" id="CP000473">
    <property type="protein sequence ID" value="ABJ83331.1"/>
    <property type="molecule type" value="Genomic_DNA"/>
</dbReference>
<keyword evidence="2" id="KW-0489">Methyltransferase</keyword>
<dbReference type="FunCoup" id="Q025I8">
    <property type="interactions" value="464"/>
</dbReference>
<dbReference type="KEGG" id="sus:Acid_2342"/>
<dbReference type="HOGENOM" id="CLU_068669_0_1_0"/>
<dbReference type="eggNOG" id="COG2227">
    <property type="taxonomic scope" value="Bacteria"/>
</dbReference>
<name>Q025I8_SOLUE</name>
<dbReference type="Gene3D" id="3.40.50.150">
    <property type="entry name" value="Vaccinia Virus protein VP39"/>
    <property type="match status" value="1"/>
</dbReference>
<dbReference type="InterPro" id="IPR029063">
    <property type="entry name" value="SAM-dependent_MTases_sf"/>
</dbReference>
<dbReference type="PANTHER" id="PTHR43861">
    <property type="entry name" value="TRANS-ACONITATE 2-METHYLTRANSFERASE-RELATED"/>
    <property type="match status" value="1"/>
</dbReference>
<sequence length="333" mass="37556">MDWVLKGREIRLEFQRRLIAGGLHARYATGLDARSFATTYRPCPVCQCAGAGFLAEAPAAKICGHSSSRTFTYLRCDECKSAYIAEIPSVEELSAYYGDPAYHNHMAPGALSRPDWLFNRLSRPAPKTGRRHLDYGCGPGQYMEFMRRSGWETTGVEYSDASAAAPRRRYPVVLVSEMDQLADREFDYITMLHSLEHVEDPAESLRRMARKLAPSGSMLIEVPYLECAEFRIFGAAAFSMFQAPVHLQFFSDRGIAAAAGKAGLEITRVRSNAWSPTHFTWSLLNALRLDFSREQKRKLYLLGFPFVLPFSLAAQLMGISLPIRQYWLRRATS</sequence>
<dbReference type="GO" id="GO:0032259">
    <property type="term" value="P:methylation"/>
    <property type="evidence" value="ECO:0007669"/>
    <property type="project" value="UniProtKB-KW"/>
</dbReference>
<dbReference type="CDD" id="cd02440">
    <property type="entry name" value="AdoMet_MTases"/>
    <property type="match status" value="1"/>
</dbReference>
<keyword evidence="1" id="KW-1133">Transmembrane helix</keyword>
<keyword evidence="1" id="KW-0812">Transmembrane</keyword>
<dbReference type="InParanoid" id="Q025I8"/>
<proteinExistence type="predicted"/>
<keyword evidence="1" id="KW-0472">Membrane</keyword>
<dbReference type="AlphaFoldDB" id="Q025I8"/>
<feature type="transmembrane region" description="Helical" evidence="1">
    <location>
        <begin position="299"/>
        <end position="323"/>
    </location>
</feature>
<evidence type="ECO:0000256" key="1">
    <source>
        <dbReference type="SAM" id="Phobius"/>
    </source>
</evidence>
<accession>Q025I8</accession>
<protein>
    <submittedName>
        <fullName evidence="2">Methyltransferase type 11</fullName>
    </submittedName>
</protein>
<dbReference type="Pfam" id="PF13489">
    <property type="entry name" value="Methyltransf_23"/>
    <property type="match status" value="1"/>
</dbReference>
<dbReference type="SUPFAM" id="SSF53335">
    <property type="entry name" value="S-adenosyl-L-methionine-dependent methyltransferases"/>
    <property type="match status" value="1"/>
</dbReference>
<dbReference type="STRING" id="234267.Acid_2342"/>
<keyword evidence="2" id="KW-0808">Transferase</keyword>
<reference evidence="2" key="1">
    <citation type="submission" date="2006-10" db="EMBL/GenBank/DDBJ databases">
        <title>Complete sequence of Solibacter usitatus Ellin6076.</title>
        <authorList>
            <consortium name="US DOE Joint Genome Institute"/>
            <person name="Copeland A."/>
            <person name="Lucas S."/>
            <person name="Lapidus A."/>
            <person name="Barry K."/>
            <person name="Detter J.C."/>
            <person name="Glavina del Rio T."/>
            <person name="Hammon N."/>
            <person name="Israni S."/>
            <person name="Dalin E."/>
            <person name="Tice H."/>
            <person name="Pitluck S."/>
            <person name="Thompson L.S."/>
            <person name="Brettin T."/>
            <person name="Bruce D."/>
            <person name="Han C."/>
            <person name="Tapia R."/>
            <person name="Gilna P."/>
            <person name="Schmutz J."/>
            <person name="Larimer F."/>
            <person name="Land M."/>
            <person name="Hauser L."/>
            <person name="Kyrpides N."/>
            <person name="Mikhailova N."/>
            <person name="Janssen P.H."/>
            <person name="Kuske C.R."/>
            <person name="Richardson P."/>
        </authorList>
    </citation>
    <scope>NUCLEOTIDE SEQUENCE</scope>
    <source>
        <strain evidence="2">Ellin6076</strain>
    </source>
</reference>
<evidence type="ECO:0000313" key="2">
    <source>
        <dbReference type="EMBL" id="ABJ83331.1"/>
    </source>
</evidence>
<dbReference type="PANTHER" id="PTHR43861:SF6">
    <property type="entry name" value="METHYLTRANSFERASE TYPE 11"/>
    <property type="match status" value="1"/>
</dbReference>
<gene>
    <name evidence="2" type="ordered locus">Acid_2342</name>
</gene>
<dbReference type="GO" id="GO:0008168">
    <property type="term" value="F:methyltransferase activity"/>
    <property type="evidence" value="ECO:0007669"/>
    <property type="project" value="UniProtKB-KW"/>
</dbReference>
<organism evidence="2">
    <name type="scientific">Solibacter usitatus (strain Ellin6076)</name>
    <dbReference type="NCBI Taxonomy" id="234267"/>
    <lineage>
        <taxon>Bacteria</taxon>
        <taxon>Pseudomonadati</taxon>
        <taxon>Acidobacteriota</taxon>
        <taxon>Terriglobia</taxon>
        <taxon>Bryobacterales</taxon>
        <taxon>Solibacteraceae</taxon>
        <taxon>Candidatus Solibacter</taxon>
    </lineage>
</organism>